<dbReference type="Proteomes" id="UP000654075">
    <property type="component" value="Unassembled WGS sequence"/>
</dbReference>
<dbReference type="EMBL" id="CAJNNV010027262">
    <property type="protein sequence ID" value="CAE8619943.1"/>
    <property type="molecule type" value="Genomic_DNA"/>
</dbReference>
<dbReference type="AlphaFoldDB" id="A0A813GAR1"/>
<proteinExistence type="predicted"/>
<comment type="caution">
    <text evidence="1">The sequence shown here is derived from an EMBL/GenBank/DDBJ whole genome shotgun (WGS) entry which is preliminary data.</text>
</comment>
<evidence type="ECO:0000313" key="2">
    <source>
        <dbReference type="EMBL" id="CAE8648605.1"/>
    </source>
</evidence>
<evidence type="ECO:0000313" key="1">
    <source>
        <dbReference type="EMBL" id="CAE8619943.1"/>
    </source>
</evidence>
<sequence length="127" mass="14843">MIYDFERYEGVVEPVPKIKTPIEEVYFTGNMLSKYESCTESLKNIIDTDGDDEDAWDKFEEHFDKFLSMSWMSIWDGTRYDIVFYGVSGYTGYLMMQYLKRTALKRNPESFTFAFAGRTLAKALDPS</sequence>
<protein>
    <submittedName>
        <fullName evidence="1">Uncharacterized protein</fullName>
    </submittedName>
</protein>
<dbReference type="EMBL" id="CAJNNW010006761">
    <property type="protein sequence ID" value="CAE8648605.1"/>
    <property type="molecule type" value="Genomic_DNA"/>
</dbReference>
<dbReference type="Proteomes" id="UP000626109">
    <property type="component" value="Unassembled WGS sequence"/>
</dbReference>
<accession>A0A813GAR1</accession>
<evidence type="ECO:0000313" key="3">
    <source>
        <dbReference type="Proteomes" id="UP000654075"/>
    </source>
</evidence>
<organism evidence="1 3">
    <name type="scientific">Polarella glacialis</name>
    <name type="common">Dinoflagellate</name>
    <dbReference type="NCBI Taxonomy" id="89957"/>
    <lineage>
        <taxon>Eukaryota</taxon>
        <taxon>Sar</taxon>
        <taxon>Alveolata</taxon>
        <taxon>Dinophyceae</taxon>
        <taxon>Suessiales</taxon>
        <taxon>Suessiaceae</taxon>
        <taxon>Polarella</taxon>
    </lineage>
</organism>
<gene>
    <name evidence="1" type="ORF">PGLA1383_LOCUS37517</name>
    <name evidence="2" type="ORF">PGLA2088_LOCUS6707</name>
</gene>
<keyword evidence="3" id="KW-1185">Reference proteome</keyword>
<name>A0A813GAR1_POLGL</name>
<reference evidence="1" key="1">
    <citation type="submission" date="2021-02" db="EMBL/GenBank/DDBJ databases">
        <authorList>
            <person name="Dougan E. K."/>
            <person name="Rhodes N."/>
            <person name="Thang M."/>
            <person name="Chan C."/>
        </authorList>
    </citation>
    <scope>NUCLEOTIDE SEQUENCE</scope>
</reference>